<reference evidence="4 5" key="1">
    <citation type="submission" date="2016-10" db="EMBL/GenBank/DDBJ databases">
        <authorList>
            <person name="de Groot N.N."/>
        </authorList>
    </citation>
    <scope>NUCLEOTIDE SEQUENCE [LARGE SCALE GENOMIC DNA]</scope>
    <source>
        <strain evidence="4 5">CGMCC 1.10457</strain>
    </source>
</reference>
<dbReference type="Proteomes" id="UP000199062">
    <property type="component" value="Unassembled WGS sequence"/>
</dbReference>
<dbReference type="InterPro" id="IPR029044">
    <property type="entry name" value="Nucleotide-diphossugar_trans"/>
</dbReference>
<evidence type="ECO:0000256" key="1">
    <source>
        <dbReference type="ARBA" id="ARBA00022679"/>
    </source>
</evidence>
<evidence type="ECO:0000259" key="3">
    <source>
        <dbReference type="Pfam" id="PF12804"/>
    </source>
</evidence>
<name>A0A1I6KLU3_9EURY</name>
<dbReference type="GO" id="GO:0016779">
    <property type="term" value="F:nucleotidyltransferase activity"/>
    <property type="evidence" value="ECO:0007669"/>
    <property type="project" value="UniProtKB-KW"/>
</dbReference>
<gene>
    <name evidence="4" type="ORF">SAMN05216559_1030</name>
</gene>
<keyword evidence="1" id="KW-0808">Transferase</keyword>
<dbReference type="Gene3D" id="3.90.550.10">
    <property type="entry name" value="Spore Coat Polysaccharide Biosynthesis Protein SpsA, Chain A"/>
    <property type="match status" value="1"/>
</dbReference>
<sequence length="227" mass="24750">MILAAGEGSRMGVHTEDRPKAFMDLGGRTLYARQRAVLDEYVDDVTVVLGYAADNVRDEVGGADVVVVEDWDDYDNAESLRRALQVVDDDVLVLNGDVIVTEQALEELLGAFARAPDGRNVVGCIRGDQEESTAIRCDEEGVVTDYGMIRGPQHAGVGVVDRSTVGPAASYLAGHREEWYPVVYPAFATDAVAIPRAHHVEINRPRDKVRAMRKLPMVATSEADVEI</sequence>
<evidence type="ECO:0000256" key="2">
    <source>
        <dbReference type="ARBA" id="ARBA00022695"/>
    </source>
</evidence>
<organism evidence="4 5">
    <name type="scientific">Halomicrobium zhouii</name>
    <dbReference type="NCBI Taxonomy" id="767519"/>
    <lineage>
        <taxon>Archaea</taxon>
        <taxon>Methanobacteriati</taxon>
        <taxon>Methanobacteriota</taxon>
        <taxon>Stenosarchaea group</taxon>
        <taxon>Halobacteria</taxon>
        <taxon>Halobacteriales</taxon>
        <taxon>Haloarculaceae</taxon>
        <taxon>Halomicrobium</taxon>
    </lineage>
</organism>
<keyword evidence="5" id="KW-1185">Reference proteome</keyword>
<keyword evidence="4" id="KW-0418">Kinase</keyword>
<proteinExistence type="predicted"/>
<evidence type="ECO:0000313" key="4">
    <source>
        <dbReference type="EMBL" id="SFR92225.1"/>
    </source>
</evidence>
<accession>A0A1I6KLU3</accession>
<keyword evidence="2" id="KW-0548">Nucleotidyltransferase</keyword>
<dbReference type="AlphaFoldDB" id="A0A1I6KLU3"/>
<dbReference type="InterPro" id="IPR050065">
    <property type="entry name" value="GlmU-like"/>
</dbReference>
<evidence type="ECO:0000313" key="5">
    <source>
        <dbReference type="Proteomes" id="UP000199062"/>
    </source>
</evidence>
<dbReference type="SUPFAM" id="SSF53448">
    <property type="entry name" value="Nucleotide-diphospho-sugar transferases"/>
    <property type="match status" value="1"/>
</dbReference>
<dbReference type="PANTHER" id="PTHR43584">
    <property type="entry name" value="NUCLEOTIDYL TRANSFERASE"/>
    <property type="match status" value="1"/>
</dbReference>
<dbReference type="InterPro" id="IPR025877">
    <property type="entry name" value="MobA-like_NTP_Trfase"/>
</dbReference>
<dbReference type="Pfam" id="PF12804">
    <property type="entry name" value="NTP_transf_3"/>
    <property type="match status" value="1"/>
</dbReference>
<dbReference type="PANTHER" id="PTHR43584:SF5">
    <property type="entry name" value="PROTEIN LICC"/>
    <property type="match status" value="1"/>
</dbReference>
<protein>
    <submittedName>
        <fullName evidence="4">Choline kinase</fullName>
    </submittedName>
</protein>
<feature type="domain" description="MobA-like NTP transferase" evidence="3">
    <location>
        <begin position="2"/>
        <end position="124"/>
    </location>
</feature>
<dbReference type="STRING" id="767519.SAMN05216559_1030"/>
<dbReference type="EMBL" id="FOZK01000001">
    <property type="protein sequence ID" value="SFR92225.1"/>
    <property type="molecule type" value="Genomic_DNA"/>
</dbReference>
<dbReference type="GO" id="GO:0016301">
    <property type="term" value="F:kinase activity"/>
    <property type="evidence" value="ECO:0007669"/>
    <property type="project" value="UniProtKB-KW"/>
</dbReference>